<dbReference type="InterPro" id="IPR002401">
    <property type="entry name" value="Cyt_P450_E_grp-I"/>
</dbReference>
<feature type="compositionally biased region" description="Polar residues" evidence="15">
    <location>
        <begin position="1"/>
        <end position="18"/>
    </location>
</feature>
<keyword evidence="8" id="KW-1133">Transmembrane helix</keyword>
<dbReference type="GO" id="GO:0005506">
    <property type="term" value="F:iron ion binding"/>
    <property type="evidence" value="ECO:0007669"/>
    <property type="project" value="InterPro"/>
</dbReference>
<comment type="cofactor">
    <cofactor evidence="1 13">
        <name>heme</name>
        <dbReference type="ChEBI" id="CHEBI:30413"/>
    </cofactor>
</comment>
<evidence type="ECO:0000256" key="12">
    <source>
        <dbReference type="ARBA" id="ARBA00023136"/>
    </source>
</evidence>
<dbReference type="GO" id="GO:0020037">
    <property type="term" value="F:heme binding"/>
    <property type="evidence" value="ECO:0007669"/>
    <property type="project" value="InterPro"/>
</dbReference>
<keyword evidence="9 14" id="KW-0560">Oxidoreductase</keyword>
<evidence type="ECO:0000256" key="13">
    <source>
        <dbReference type="PIRSR" id="PIRSR602401-1"/>
    </source>
</evidence>
<keyword evidence="6" id="KW-0812">Transmembrane</keyword>
<dbReference type="PANTHER" id="PTHR46300">
    <property type="entry name" value="P450, PUTATIVE (EUROFUNG)-RELATED-RELATED"/>
    <property type="match status" value="1"/>
</dbReference>
<dbReference type="InterPro" id="IPR050364">
    <property type="entry name" value="Cytochrome_P450_fung"/>
</dbReference>
<reference evidence="16" key="1">
    <citation type="submission" date="2022-07" db="EMBL/GenBank/DDBJ databases">
        <title>Genome Sequence of Physisporinus lineatus.</title>
        <authorList>
            <person name="Buettner E."/>
        </authorList>
    </citation>
    <scope>NUCLEOTIDE SEQUENCE</scope>
    <source>
        <strain evidence="16">VT162</strain>
    </source>
</reference>
<organism evidence="16 17">
    <name type="scientific">Meripilus lineatus</name>
    <dbReference type="NCBI Taxonomy" id="2056292"/>
    <lineage>
        <taxon>Eukaryota</taxon>
        <taxon>Fungi</taxon>
        <taxon>Dikarya</taxon>
        <taxon>Basidiomycota</taxon>
        <taxon>Agaricomycotina</taxon>
        <taxon>Agaricomycetes</taxon>
        <taxon>Polyporales</taxon>
        <taxon>Meripilaceae</taxon>
        <taxon>Meripilus</taxon>
    </lineage>
</organism>
<dbReference type="GO" id="GO:0016020">
    <property type="term" value="C:membrane"/>
    <property type="evidence" value="ECO:0007669"/>
    <property type="project" value="UniProtKB-SubCell"/>
</dbReference>
<proteinExistence type="inferred from homology"/>
<keyword evidence="5 13" id="KW-0349">Heme</keyword>
<evidence type="ECO:0000256" key="1">
    <source>
        <dbReference type="ARBA" id="ARBA00001971"/>
    </source>
</evidence>
<feature type="binding site" description="axial binding residue" evidence="13">
    <location>
        <position position="177"/>
    </location>
    <ligand>
        <name>heme</name>
        <dbReference type="ChEBI" id="CHEBI:30413"/>
    </ligand>
    <ligandPart>
        <name>Fe</name>
        <dbReference type="ChEBI" id="CHEBI:18248"/>
    </ligandPart>
</feature>
<evidence type="ECO:0000313" key="16">
    <source>
        <dbReference type="EMBL" id="KAJ3482870.1"/>
    </source>
</evidence>
<dbReference type="PRINTS" id="PR00463">
    <property type="entry name" value="EP450I"/>
</dbReference>
<keyword evidence="11 14" id="KW-0503">Monooxygenase</keyword>
<evidence type="ECO:0000313" key="17">
    <source>
        <dbReference type="Proteomes" id="UP001212997"/>
    </source>
</evidence>
<sequence length="249" mass="27725">MDVPSVAQSIVHKTQSGDQGALPEELHRAVLAVAYGAASDTSTGSTEFFLLAMAKYPEIQRKAQEELEAYVGPNRLPDFSDYGNLVYCRAIVKETFRWRPVIPYGVIHRVMCDDEYEGLFIPKGATVVFNSWGMLHNPEDYPRPEEFYPDRFIKDGKLDPNVRDPSTIAFGFGRRICPGRHLADASLFLTVASVLHVFNVEPATGPDGEPLSVDVKMTDGMISLPESLPCVLRVRSKQAESLIYKSNIE</sequence>
<feature type="region of interest" description="Disordered" evidence="15">
    <location>
        <begin position="1"/>
        <end position="21"/>
    </location>
</feature>
<evidence type="ECO:0000256" key="8">
    <source>
        <dbReference type="ARBA" id="ARBA00022989"/>
    </source>
</evidence>
<comment type="similarity">
    <text evidence="4 14">Belongs to the cytochrome P450 family.</text>
</comment>
<dbReference type="GO" id="GO:0004497">
    <property type="term" value="F:monooxygenase activity"/>
    <property type="evidence" value="ECO:0007669"/>
    <property type="project" value="UniProtKB-KW"/>
</dbReference>
<dbReference type="InterPro" id="IPR036396">
    <property type="entry name" value="Cyt_P450_sf"/>
</dbReference>
<protein>
    <recommendedName>
        <fullName evidence="18">Cytochrome P450</fullName>
    </recommendedName>
</protein>
<name>A0AAD5V0K4_9APHY</name>
<dbReference type="AlphaFoldDB" id="A0AAD5V0K4"/>
<evidence type="ECO:0008006" key="18">
    <source>
        <dbReference type="Google" id="ProtNLM"/>
    </source>
</evidence>
<comment type="caution">
    <text evidence="16">The sequence shown here is derived from an EMBL/GenBank/DDBJ whole genome shotgun (WGS) entry which is preliminary data.</text>
</comment>
<dbReference type="GO" id="GO:0016705">
    <property type="term" value="F:oxidoreductase activity, acting on paired donors, with incorporation or reduction of molecular oxygen"/>
    <property type="evidence" value="ECO:0007669"/>
    <property type="project" value="InterPro"/>
</dbReference>
<keyword evidence="7 13" id="KW-0479">Metal-binding</keyword>
<evidence type="ECO:0000256" key="4">
    <source>
        <dbReference type="ARBA" id="ARBA00010617"/>
    </source>
</evidence>
<evidence type="ECO:0000256" key="15">
    <source>
        <dbReference type="SAM" id="MobiDB-lite"/>
    </source>
</evidence>
<keyword evidence="17" id="KW-1185">Reference proteome</keyword>
<dbReference type="InterPro" id="IPR017972">
    <property type="entry name" value="Cyt_P450_CS"/>
</dbReference>
<dbReference type="Proteomes" id="UP001212997">
    <property type="component" value="Unassembled WGS sequence"/>
</dbReference>
<dbReference type="Pfam" id="PF00067">
    <property type="entry name" value="p450"/>
    <property type="match status" value="1"/>
</dbReference>
<dbReference type="SUPFAM" id="SSF48264">
    <property type="entry name" value="Cytochrome P450"/>
    <property type="match status" value="1"/>
</dbReference>
<accession>A0AAD5V0K4</accession>
<evidence type="ECO:0000256" key="2">
    <source>
        <dbReference type="ARBA" id="ARBA00004370"/>
    </source>
</evidence>
<dbReference type="PANTHER" id="PTHR46300:SF2">
    <property type="entry name" value="CYTOCHROME P450 MONOOXYGENASE ALNH-RELATED"/>
    <property type="match status" value="1"/>
</dbReference>
<evidence type="ECO:0000256" key="5">
    <source>
        <dbReference type="ARBA" id="ARBA00022617"/>
    </source>
</evidence>
<dbReference type="EMBL" id="JANAWD010000252">
    <property type="protein sequence ID" value="KAJ3482870.1"/>
    <property type="molecule type" value="Genomic_DNA"/>
</dbReference>
<evidence type="ECO:0000256" key="14">
    <source>
        <dbReference type="RuleBase" id="RU000461"/>
    </source>
</evidence>
<keyword evidence="12" id="KW-0472">Membrane</keyword>
<evidence type="ECO:0000256" key="11">
    <source>
        <dbReference type="ARBA" id="ARBA00023033"/>
    </source>
</evidence>
<dbReference type="Gene3D" id="1.10.630.10">
    <property type="entry name" value="Cytochrome P450"/>
    <property type="match status" value="1"/>
</dbReference>
<dbReference type="PROSITE" id="PS00086">
    <property type="entry name" value="CYTOCHROME_P450"/>
    <property type="match status" value="1"/>
</dbReference>
<dbReference type="InterPro" id="IPR001128">
    <property type="entry name" value="Cyt_P450"/>
</dbReference>
<comment type="subcellular location">
    <subcellularLocation>
        <location evidence="2">Membrane</location>
    </subcellularLocation>
</comment>
<comment type="pathway">
    <text evidence="3">Secondary metabolite biosynthesis.</text>
</comment>
<dbReference type="PRINTS" id="PR00385">
    <property type="entry name" value="P450"/>
</dbReference>
<gene>
    <name evidence="16" type="ORF">NLI96_g6689</name>
</gene>
<evidence type="ECO:0000256" key="6">
    <source>
        <dbReference type="ARBA" id="ARBA00022692"/>
    </source>
</evidence>
<evidence type="ECO:0000256" key="7">
    <source>
        <dbReference type="ARBA" id="ARBA00022723"/>
    </source>
</evidence>
<evidence type="ECO:0000256" key="9">
    <source>
        <dbReference type="ARBA" id="ARBA00023002"/>
    </source>
</evidence>
<keyword evidence="10 13" id="KW-0408">Iron</keyword>
<evidence type="ECO:0000256" key="10">
    <source>
        <dbReference type="ARBA" id="ARBA00023004"/>
    </source>
</evidence>
<evidence type="ECO:0000256" key="3">
    <source>
        <dbReference type="ARBA" id="ARBA00005179"/>
    </source>
</evidence>